<dbReference type="Gene3D" id="1.10.1220.170">
    <property type="match status" value="1"/>
</dbReference>
<feature type="compositionally biased region" description="Basic residues" evidence="3">
    <location>
        <begin position="101"/>
        <end position="119"/>
    </location>
</feature>
<dbReference type="AlphaFoldDB" id="A0A1Z4KQI3"/>
<dbReference type="InterPro" id="IPR051405">
    <property type="entry name" value="phD/YefM_antitoxin"/>
</dbReference>
<dbReference type="Proteomes" id="UP000217507">
    <property type="component" value="Chromosome"/>
</dbReference>
<dbReference type="Pfam" id="PF02604">
    <property type="entry name" value="PhdYeFM_antitox"/>
    <property type="match status" value="1"/>
</dbReference>
<reference evidence="4 5" key="1">
    <citation type="submission" date="2017-06" db="EMBL/GenBank/DDBJ databases">
        <title>Genome sequencing of cyanobaciteial culture collection at National Institute for Environmental Studies (NIES).</title>
        <authorList>
            <person name="Hirose Y."/>
            <person name="Shimura Y."/>
            <person name="Fujisawa T."/>
            <person name="Nakamura Y."/>
            <person name="Kawachi M."/>
        </authorList>
    </citation>
    <scope>NUCLEOTIDE SEQUENCE [LARGE SCALE GENOMIC DNA]</scope>
    <source>
        <strain evidence="4 5">NIES-23</strain>
    </source>
</reference>
<comment type="function">
    <text evidence="2">Antitoxin component of a type II toxin-antitoxin (TA) system.</text>
</comment>
<dbReference type="InterPro" id="IPR006442">
    <property type="entry name" value="Antitoxin_Phd/YefM"/>
</dbReference>
<dbReference type="InterPro" id="IPR036165">
    <property type="entry name" value="YefM-like_sf"/>
</dbReference>
<dbReference type="PANTHER" id="PTHR33713">
    <property type="entry name" value="ANTITOXIN YAFN-RELATED"/>
    <property type="match status" value="1"/>
</dbReference>
<accession>A0A1Z4KQI3</accession>
<dbReference type="Gene3D" id="3.40.1620.10">
    <property type="entry name" value="YefM-like domain"/>
    <property type="match status" value="1"/>
</dbReference>
<sequence length="119" mass="13508">MLSNTYTYTQARDRLSELCDKVTSERDFVVITRRNAENVALIPVDELSSLLETAHLLRSPRNAERLLRALDRAKSGVVESQSLDDIRKELGFDQKEESQKPIKRRSSSNSKAKKNSVST</sequence>
<name>A0A1Z4KQI3_ANAVA</name>
<organism evidence="4 5">
    <name type="scientific">Trichormus variabilis NIES-23</name>
    <dbReference type="NCBI Taxonomy" id="1973479"/>
    <lineage>
        <taxon>Bacteria</taxon>
        <taxon>Bacillati</taxon>
        <taxon>Cyanobacteriota</taxon>
        <taxon>Cyanophyceae</taxon>
        <taxon>Nostocales</taxon>
        <taxon>Nostocaceae</taxon>
        <taxon>Trichormus</taxon>
    </lineage>
</organism>
<dbReference type="NCBIfam" id="TIGR01552">
    <property type="entry name" value="phd_fam"/>
    <property type="match status" value="1"/>
</dbReference>
<evidence type="ECO:0000256" key="1">
    <source>
        <dbReference type="ARBA" id="ARBA00009981"/>
    </source>
</evidence>
<dbReference type="PANTHER" id="PTHR33713:SF6">
    <property type="entry name" value="ANTITOXIN YEFM"/>
    <property type="match status" value="1"/>
</dbReference>
<evidence type="ECO:0000256" key="3">
    <source>
        <dbReference type="SAM" id="MobiDB-lite"/>
    </source>
</evidence>
<dbReference type="EMBL" id="AP018216">
    <property type="protein sequence ID" value="BAY71143.1"/>
    <property type="molecule type" value="Genomic_DNA"/>
</dbReference>
<evidence type="ECO:0000313" key="5">
    <source>
        <dbReference type="Proteomes" id="UP000217507"/>
    </source>
</evidence>
<feature type="compositionally biased region" description="Basic and acidic residues" evidence="3">
    <location>
        <begin position="89"/>
        <end position="100"/>
    </location>
</feature>
<feature type="region of interest" description="Disordered" evidence="3">
    <location>
        <begin position="89"/>
        <end position="119"/>
    </location>
</feature>
<dbReference type="SUPFAM" id="SSF143120">
    <property type="entry name" value="YefM-like"/>
    <property type="match status" value="1"/>
</dbReference>
<gene>
    <name evidence="4" type="ORF">NIES23_39580</name>
</gene>
<comment type="similarity">
    <text evidence="1 2">Belongs to the phD/YefM antitoxin family.</text>
</comment>
<evidence type="ECO:0000313" key="4">
    <source>
        <dbReference type="EMBL" id="BAY71143.1"/>
    </source>
</evidence>
<protein>
    <recommendedName>
        <fullName evidence="2">Antitoxin</fullName>
    </recommendedName>
</protein>
<proteinExistence type="inferred from homology"/>
<evidence type="ECO:0000256" key="2">
    <source>
        <dbReference type="RuleBase" id="RU362080"/>
    </source>
</evidence>